<organism evidence="1">
    <name type="scientific">gut metagenome</name>
    <dbReference type="NCBI Taxonomy" id="749906"/>
    <lineage>
        <taxon>unclassified sequences</taxon>
        <taxon>metagenomes</taxon>
        <taxon>organismal metagenomes</taxon>
    </lineage>
</organism>
<gene>
    <name evidence="1" type="ORF">EVA_07200</name>
</gene>
<protein>
    <submittedName>
        <fullName evidence="1">Uncharacterized protein</fullName>
    </submittedName>
</protein>
<proteinExistence type="predicted"/>
<name>J9GQE7_9ZZZZ</name>
<reference evidence="1" key="1">
    <citation type="journal article" date="2012" name="PLoS ONE">
        <title>Gene sets for utilization of primary and secondary nutrition supplies in the distal gut of endangered iberian lynx.</title>
        <authorList>
            <person name="Alcaide M."/>
            <person name="Messina E."/>
            <person name="Richter M."/>
            <person name="Bargiela R."/>
            <person name="Peplies J."/>
            <person name="Huws S.A."/>
            <person name="Newbold C.J."/>
            <person name="Golyshin P.N."/>
            <person name="Simon M.A."/>
            <person name="Lopez G."/>
            <person name="Yakimov M.M."/>
            <person name="Ferrer M."/>
        </authorList>
    </citation>
    <scope>NUCLEOTIDE SEQUENCE</scope>
</reference>
<accession>J9GQE7</accession>
<comment type="caution">
    <text evidence="1">The sequence shown here is derived from an EMBL/GenBank/DDBJ whole genome shotgun (WGS) entry which is preliminary data.</text>
</comment>
<dbReference type="EMBL" id="AMCI01001724">
    <property type="protein sequence ID" value="EJX04693.1"/>
    <property type="molecule type" value="Genomic_DNA"/>
</dbReference>
<sequence>MIANPKRSKKRGRRWVWLRWRRESHREIFPCVRRLFLEVKGKHRDEQKPCTP</sequence>
<evidence type="ECO:0000313" key="1">
    <source>
        <dbReference type="EMBL" id="EJX04693.1"/>
    </source>
</evidence>
<dbReference type="AlphaFoldDB" id="J9GQE7"/>